<dbReference type="CDD" id="cd00158">
    <property type="entry name" value="RHOD"/>
    <property type="match status" value="1"/>
</dbReference>
<protein>
    <submittedName>
        <fullName evidence="2">Rhodanese</fullName>
    </submittedName>
</protein>
<evidence type="ECO:0000259" key="1">
    <source>
        <dbReference type="PROSITE" id="PS50206"/>
    </source>
</evidence>
<dbReference type="InterPro" id="IPR036873">
    <property type="entry name" value="Rhodanese-like_dom_sf"/>
</dbReference>
<evidence type="ECO:0000313" key="2">
    <source>
        <dbReference type="EMBL" id="ALS73793.1"/>
    </source>
</evidence>
<dbReference type="InterPro" id="IPR001763">
    <property type="entry name" value="Rhodanese-like_dom"/>
</dbReference>
<dbReference type="InterPro" id="IPR050229">
    <property type="entry name" value="GlpE_sulfurtransferase"/>
</dbReference>
<dbReference type="PANTHER" id="PTHR43031:SF17">
    <property type="entry name" value="SULFURTRANSFERASE YTWF-RELATED"/>
    <property type="match status" value="1"/>
</dbReference>
<reference evidence="2" key="1">
    <citation type="submission" date="2016-01" db="EMBL/GenBank/DDBJ databases">
        <title>Complete genome of Planococcus rifietoensis type strain M8.</title>
        <authorList>
            <person name="See-Too W.S."/>
        </authorList>
    </citation>
    <scope>NUCLEOTIDE SEQUENCE [LARGE SCALE GENOMIC DNA]</scope>
    <source>
        <strain evidence="2">M8</strain>
    </source>
</reference>
<dbReference type="Proteomes" id="UP000067683">
    <property type="component" value="Chromosome"/>
</dbReference>
<accession>A0A0U2ZCZ3</accession>
<dbReference type="Pfam" id="PF00581">
    <property type="entry name" value="Rhodanese"/>
    <property type="match status" value="1"/>
</dbReference>
<dbReference type="AlphaFoldDB" id="A0A0U2ZCZ3"/>
<dbReference type="PANTHER" id="PTHR43031">
    <property type="entry name" value="FAD-DEPENDENT OXIDOREDUCTASE"/>
    <property type="match status" value="1"/>
</dbReference>
<dbReference type="Gene3D" id="3.40.250.10">
    <property type="entry name" value="Rhodanese-like domain"/>
    <property type="match status" value="1"/>
</dbReference>
<proteinExistence type="predicted"/>
<dbReference type="PROSITE" id="PS50206">
    <property type="entry name" value="RHODANESE_3"/>
    <property type="match status" value="1"/>
</dbReference>
<dbReference type="KEGG" id="prt:AUC31_00365"/>
<sequence>MKSISTDELNQKVDAGDELHIIDVREKDEVAAGMIPGARHIPLGELPERTEELDSSKQYYVVCQAGGRSAKAAEYLESNGFHPVNVDGGMSSWRGVTVYG</sequence>
<dbReference type="SMART" id="SM00450">
    <property type="entry name" value="RHOD"/>
    <property type="match status" value="1"/>
</dbReference>
<organism evidence="2 3">
    <name type="scientific">Planococcus rifietoensis</name>
    <dbReference type="NCBI Taxonomy" id="200991"/>
    <lineage>
        <taxon>Bacteria</taxon>
        <taxon>Bacillati</taxon>
        <taxon>Bacillota</taxon>
        <taxon>Bacilli</taxon>
        <taxon>Bacillales</taxon>
        <taxon>Caryophanaceae</taxon>
        <taxon>Planococcus</taxon>
    </lineage>
</organism>
<keyword evidence="3" id="KW-1185">Reference proteome</keyword>
<gene>
    <name evidence="2" type="ORF">AUC31_00365</name>
</gene>
<dbReference type="RefSeq" id="WP_058380503.1">
    <property type="nucleotide sequence ID" value="NZ_CP013659.2"/>
</dbReference>
<feature type="domain" description="Rhodanese" evidence="1">
    <location>
        <begin position="15"/>
        <end position="99"/>
    </location>
</feature>
<dbReference type="EMBL" id="CP013659">
    <property type="protein sequence ID" value="ALS73793.1"/>
    <property type="molecule type" value="Genomic_DNA"/>
</dbReference>
<evidence type="ECO:0000313" key="3">
    <source>
        <dbReference type="Proteomes" id="UP000067683"/>
    </source>
</evidence>
<name>A0A0U2ZCZ3_9BACL</name>
<dbReference type="OrthoDB" id="9800872at2"/>
<dbReference type="SUPFAM" id="SSF52821">
    <property type="entry name" value="Rhodanese/Cell cycle control phosphatase"/>
    <property type="match status" value="1"/>
</dbReference>
<dbReference type="STRING" id="200991.AUC31_00365"/>